<evidence type="ECO:0000313" key="4">
    <source>
        <dbReference type="Proteomes" id="UP000632849"/>
    </source>
</evidence>
<organism evidence="3 4">
    <name type="scientific">Streptomyces filamentosus</name>
    <name type="common">Streptomyces roseosporus</name>
    <dbReference type="NCBI Taxonomy" id="67294"/>
    <lineage>
        <taxon>Bacteria</taxon>
        <taxon>Bacillati</taxon>
        <taxon>Actinomycetota</taxon>
        <taxon>Actinomycetes</taxon>
        <taxon>Kitasatosporales</taxon>
        <taxon>Streptomycetaceae</taxon>
        <taxon>Streptomyces</taxon>
    </lineage>
</organism>
<dbReference type="Pfam" id="PF07811">
    <property type="entry name" value="TadE"/>
    <property type="match status" value="1"/>
</dbReference>
<name>A0A919EJ82_STRFL</name>
<gene>
    <name evidence="3" type="ORF">GCM10017667_14400</name>
</gene>
<proteinExistence type="predicted"/>
<accession>A0A919EJ82</accession>
<reference evidence="3" key="2">
    <citation type="submission" date="2020-09" db="EMBL/GenBank/DDBJ databases">
        <authorList>
            <person name="Sun Q."/>
            <person name="Ohkuma M."/>
        </authorList>
    </citation>
    <scope>NUCLEOTIDE SEQUENCE</scope>
    <source>
        <strain evidence="3">JCM 4122</strain>
    </source>
</reference>
<dbReference type="Proteomes" id="UP000632849">
    <property type="component" value="Unassembled WGS sequence"/>
</dbReference>
<sequence>MRRPRVRGRGDRGQVALEFTGMVPLILLTLALLWQVVLVGYAYTLAANAADEAVRACAVGEDGEAAGTRHLGGAWEGDAGCGAVSGGMVTAVATVRIPVLFPGTAGFADARATAGAVYEVSEGTGERP</sequence>
<keyword evidence="1" id="KW-0472">Membrane</keyword>
<keyword evidence="4" id="KW-1185">Reference proteome</keyword>
<keyword evidence="1" id="KW-1133">Transmembrane helix</keyword>
<keyword evidence="1" id="KW-0812">Transmembrane</keyword>
<reference evidence="3" key="1">
    <citation type="journal article" date="2014" name="Int. J. Syst. Evol. Microbiol.">
        <title>Complete genome sequence of Corynebacterium casei LMG S-19264T (=DSM 44701T), isolated from a smear-ripened cheese.</title>
        <authorList>
            <consortium name="US DOE Joint Genome Institute (JGI-PGF)"/>
            <person name="Walter F."/>
            <person name="Albersmeier A."/>
            <person name="Kalinowski J."/>
            <person name="Ruckert C."/>
        </authorList>
    </citation>
    <scope>NUCLEOTIDE SEQUENCE</scope>
    <source>
        <strain evidence="3">JCM 4122</strain>
    </source>
</reference>
<dbReference type="InterPro" id="IPR012495">
    <property type="entry name" value="TadE-like_dom"/>
</dbReference>
<evidence type="ECO:0000313" key="3">
    <source>
        <dbReference type="EMBL" id="GHF87005.1"/>
    </source>
</evidence>
<dbReference type="EMBL" id="BNBE01000001">
    <property type="protein sequence ID" value="GHF87005.1"/>
    <property type="molecule type" value="Genomic_DNA"/>
</dbReference>
<evidence type="ECO:0000256" key="1">
    <source>
        <dbReference type="SAM" id="Phobius"/>
    </source>
</evidence>
<dbReference type="RefSeq" id="WP_150231224.1">
    <property type="nucleotide sequence ID" value="NZ_BNBE01000001.1"/>
</dbReference>
<evidence type="ECO:0000259" key="2">
    <source>
        <dbReference type="Pfam" id="PF07811"/>
    </source>
</evidence>
<feature type="transmembrane region" description="Helical" evidence="1">
    <location>
        <begin position="21"/>
        <end position="43"/>
    </location>
</feature>
<comment type="caution">
    <text evidence="3">The sequence shown here is derived from an EMBL/GenBank/DDBJ whole genome shotgun (WGS) entry which is preliminary data.</text>
</comment>
<protein>
    <submittedName>
        <fullName evidence="3">Septum formation initiator</fullName>
    </submittedName>
</protein>
<dbReference type="GeneID" id="95661311"/>
<feature type="domain" description="TadE-like" evidence="2">
    <location>
        <begin position="13"/>
        <end position="55"/>
    </location>
</feature>
<dbReference type="AlphaFoldDB" id="A0A919EJ82"/>